<dbReference type="Pfam" id="PF01841">
    <property type="entry name" value="Transglut_core"/>
    <property type="match status" value="1"/>
</dbReference>
<dbReference type="Gene3D" id="3.10.620.30">
    <property type="match status" value="1"/>
</dbReference>
<dbReference type="RefSeq" id="WP_111478654.1">
    <property type="nucleotide sequence ID" value="NZ_QHKM01000004.1"/>
</dbReference>
<name>A0A328BIK7_9BACT</name>
<feature type="signal peptide" evidence="1">
    <location>
        <begin position="1"/>
        <end position="25"/>
    </location>
</feature>
<dbReference type="EMBL" id="QHKM01000004">
    <property type="protein sequence ID" value="RAK65744.1"/>
    <property type="molecule type" value="Genomic_DNA"/>
</dbReference>
<reference evidence="4" key="1">
    <citation type="submission" date="2018-05" db="EMBL/GenBank/DDBJ databases">
        <authorList>
            <person name="Nie L."/>
        </authorList>
    </citation>
    <scope>NUCLEOTIDE SEQUENCE [LARGE SCALE GENOMIC DNA]</scope>
    <source>
        <strain evidence="4">NL</strain>
    </source>
</reference>
<keyword evidence="1" id="KW-0732">Signal</keyword>
<evidence type="ECO:0000256" key="1">
    <source>
        <dbReference type="SAM" id="SignalP"/>
    </source>
</evidence>
<accession>A0A328BIK7</accession>
<dbReference type="AlphaFoldDB" id="A0A328BIK7"/>
<dbReference type="Gene3D" id="2.60.40.3140">
    <property type="match status" value="1"/>
</dbReference>
<feature type="domain" description="Transglutaminase-like" evidence="2">
    <location>
        <begin position="324"/>
        <end position="403"/>
    </location>
</feature>
<evidence type="ECO:0000313" key="3">
    <source>
        <dbReference type="EMBL" id="RAK65744.1"/>
    </source>
</evidence>
<comment type="caution">
    <text evidence="3">The sequence shown here is derived from an EMBL/GenBank/DDBJ whole genome shotgun (WGS) entry which is preliminary data.</text>
</comment>
<gene>
    <name evidence="3" type="ORF">DLM85_13555</name>
</gene>
<keyword evidence="4" id="KW-1185">Reference proteome</keyword>
<organism evidence="3 4">
    <name type="scientific">Hymenobacter edaphi</name>
    <dbReference type="NCBI Taxonomy" id="2211146"/>
    <lineage>
        <taxon>Bacteria</taxon>
        <taxon>Pseudomonadati</taxon>
        <taxon>Bacteroidota</taxon>
        <taxon>Cytophagia</taxon>
        <taxon>Cytophagales</taxon>
        <taxon>Hymenobacteraceae</taxon>
        <taxon>Hymenobacter</taxon>
    </lineage>
</organism>
<evidence type="ECO:0000259" key="2">
    <source>
        <dbReference type="Pfam" id="PF01841"/>
    </source>
</evidence>
<evidence type="ECO:0000313" key="4">
    <source>
        <dbReference type="Proteomes" id="UP000248553"/>
    </source>
</evidence>
<feature type="chain" id="PRO_5016371663" description="Transglutaminase-like domain-containing protein" evidence="1">
    <location>
        <begin position="26"/>
        <end position="678"/>
    </location>
</feature>
<dbReference type="Gene3D" id="2.60.120.1130">
    <property type="match status" value="1"/>
</dbReference>
<proteinExistence type="predicted"/>
<dbReference type="OrthoDB" id="98874at2"/>
<sequence>MSLFLPWRRALPAALLALSALGARAQNEPVKYGKVDAKLFDPAQYPSAAGAPAVVLCDYGTSRIEGADDGFRVVFDRVTRILVLTKAGYEQATVQIPLYHREADEEKLLNLRGATYNLVGGKLQKQELDPKSVFSEKLDQYHNRRKFTLPGVREGSIVEYAYTIKSDFVFNLQDWQFQRDIPVEWSEYRAVMPSFYQYKQIQHGFLPYKAQETDVVPYHTTYHASSKDGYGTHLTESGNTSTLTTKALRCRWVMEHVPAFREEPYMTTARDYLAGIDFELDLIQFDPAQPHPVTSTWEKISAELTKAEEFGAWISGRTPLTAQAEALATTYRDPATRAAAVQALVQQAVRYNGQERLYATQPLRRVLEQQRGNAAEVNLLLVRTLRDAGLPCWPVLVSTRSHGQVFTELPLLSQFNYVVAAVPLAEGPELLLDATESAAAAGTLPGRCLNGQGRLVAPAGRWLPLTPRQKFTRVTTARFSLDEQGQLQGNLHREYAGYAGLAERNQLAELGEKAYLGALQKQYTDCQLRRSALNQVDSLSKPLVLDVDLTLPALDAGPAQVYLPLLQFFTDRQNPFQPDTRIYPVDFGTQHEDVLSVALTLPKGYAVEELPKNLVLSLPNGDGRYSFEAVLRDNVLYLNSRLQLRKTQYQPSEYPGLRELFTRALAKHTEPLVLRRTR</sequence>
<dbReference type="InterPro" id="IPR002931">
    <property type="entry name" value="Transglutaminase-like"/>
</dbReference>
<protein>
    <recommendedName>
        <fullName evidence="2">Transglutaminase-like domain-containing protein</fullName>
    </recommendedName>
</protein>
<dbReference type="Proteomes" id="UP000248553">
    <property type="component" value="Unassembled WGS sequence"/>
</dbReference>